<feature type="chain" id="PRO_5038595952" evidence="6">
    <location>
        <begin position="23"/>
        <end position="259"/>
    </location>
</feature>
<dbReference type="AlphaFoldDB" id="A0A261ETP9"/>
<dbReference type="InterPro" id="IPR038765">
    <property type="entry name" value="Papain-like_cys_pep_sf"/>
</dbReference>
<keyword evidence="6" id="KW-0732">Signal</keyword>
<dbReference type="Pfam" id="PF00877">
    <property type="entry name" value="NLPC_P60"/>
    <property type="match status" value="1"/>
</dbReference>
<dbReference type="Gene3D" id="3.90.1720.10">
    <property type="entry name" value="endopeptidase domain like (from Nostoc punctiforme)"/>
    <property type="match status" value="1"/>
</dbReference>
<dbReference type="PANTHER" id="PTHR47053:SF1">
    <property type="entry name" value="MUREIN DD-ENDOPEPTIDASE MEPH-RELATED"/>
    <property type="match status" value="1"/>
</dbReference>
<evidence type="ECO:0000256" key="2">
    <source>
        <dbReference type="ARBA" id="ARBA00022670"/>
    </source>
</evidence>
<keyword evidence="2" id="KW-0645">Protease</keyword>
<dbReference type="SUPFAM" id="SSF54001">
    <property type="entry name" value="Cysteine proteinases"/>
    <property type="match status" value="1"/>
</dbReference>
<dbReference type="Proteomes" id="UP000216004">
    <property type="component" value="Unassembled WGS sequence"/>
</dbReference>
<evidence type="ECO:0000256" key="1">
    <source>
        <dbReference type="ARBA" id="ARBA00007074"/>
    </source>
</evidence>
<proteinExistence type="inferred from homology"/>
<dbReference type="PROSITE" id="PS51935">
    <property type="entry name" value="NLPC_P60"/>
    <property type="match status" value="1"/>
</dbReference>
<feature type="signal peptide" evidence="6">
    <location>
        <begin position="1"/>
        <end position="22"/>
    </location>
</feature>
<evidence type="ECO:0000259" key="7">
    <source>
        <dbReference type="PROSITE" id="PS51935"/>
    </source>
</evidence>
<comment type="similarity">
    <text evidence="1">Belongs to the peptidase C40 family.</text>
</comment>
<organism evidence="8 9">
    <name type="scientific">Bombiscardovia coagulans</name>
    <dbReference type="NCBI Taxonomy" id="686666"/>
    <lineage>
        <taxon>Bacteria</taxon>
        <taxon>Bacillati</taxon>
        <taxon>Actinomycetota</taxon>
        <taxon>Actinomycetes</taxon>
        <taxon>Bifidobacteriales</taxon>
        <taxon>Bifidobacteriaceae</taxon>
        <taxon>Bombiscardovia</taxon>
    </lineage>
</organism>
<keyword evidence="3" id="KW-0378">Hydrolase</keyword>
<feature type="compositionally biased region" description="Low complexity" evidence="5">
    <location>
        <begin position="106"/>
        <end position="118"/>
    </location>
</feature>
<comment type="caution">
    <text evidence="8">The sequence shown here is derived from an EMBL/GenBank/DDBJ whole genome shotgun (WGS) entry which is preliminary data.</text>
</comment>
<keyword evidence="9" id="KW-1185">Reference proteome</keyword>
<dbReference type="GO" id="GO:0006508">
    <property type="term" value="P:proteolysis"/>
    <property type="evidence" value="ECO:0007669"/>
    <property type="project" value="UniProtKB-KW"/>
</dbReference>
<accession>A0A261ETP9</accession>
<gene>
    <name evidence="8" type="ORF">BOCO_0750</name>
</gene>
<feature type="region of interest" description="Disordered" evidence="5">
    <location>
        <begin position="63"/>
        <end position="125"/>
    </location>
</feature>
<evidence type="ECO:0000256" key="5">
    <source>
        <dbReference type="SAM" id="MobiDB-lite"/>
    </source>
</evidence>
<dbReference type="EMBL" id="MWWS01000004">
    <property type="protein sequence ID" value="OZG50233.1"/>
    <property type="molecule type" value="Genomic_DNA"/>
</dbReference>
<keyword evidence="4" id="KW-0788">Thiol protease</keyword>
<name>A0A261ETP9_9BIFI</name>
<evidence type="ECO:0000256" key="4">
    <source>
        <dbReference type="ARBA" id="ARBA00022807"/>
    </source>
</evidence>
<reference evidence="8 9" key="1">
    <citation type="journal article" date="2017" name="BMC Genomics">
        <title>Comparative genomic and phylogenomic analyses of the Bifidobacteriaceae family.</title>
        <authorList>
            <person name="Lugli G.A."/>
            <person name="Milani C."/>
            <person name="Turroni F."/>
            <person name="Duranti S."/>
            <person name="Mancabelli L."/>
            <person name="Mangifesta M."/>
            <person name="Ferrario C."/>
            <person name="Modesto M."/>
            <person name="Mattarelli P."/>
            <person name="Jiri K."/>
            <person name="van Sinderen D."/>
            <person name="Ventura M."/>
        </authorList>
    </citation>
    <scope>NUCLEOTIDE SEQUENCE [LARGE SCALE GENOMIC DNA]</scope>
    <source>
        <strain evidence="8 9">DSM 22924</strain>
    </source>
</reference>
<dbReference type="OrthoDB" id="9815778at2"/>
<dbReference type="PANTHER" id="PTHR47053">
    <property type="entry name" value="MUREIN DD-ENDOPEPTIDASE MEPH-RELATED"/>
    <property type="match status" value="1"/>
</dbReference>
<sequence>MKIQRQHMKSTIVALCVSTVFAAGIPAVAYADSQHEAVVTSSRSFTPSNTVRKNLLTESTATTVDKDSNWGGVESLSVPQTQSQAEKDAEARAKAEEQARKEAQERASQIAAQAAQQQTVSRSAGRTAIPNAQQAVPVAPPNGASASALVQYAVQFVNQVPYVSGGKSPSGWDCSGFVQYVYSQFGISAPAPSGVQATLGRSVPSIDQAMPGDIIANGGHAGIYVGNGLVVNALSPGQGTQLTPISIAFSGSYSIRRLL</sequence>
<feature type="compositionally biased region" description="Basic and acidic residues" evidence="5">
    <location>
        <begin position="85"/>
        <end position="105"/>
    </location>
</feature>
<evidence type="ECO:0000256" key="6">
    <source>
        <dbReference type="SAM" id="SignalP"/>
    </source>
</evidence>
<protein>
    <submittedName>
        <fullName evidence="8">NlpC/P60 family protein</fullName>
    </submittedName>
</protein>
<feature type="domain" description="NlpC/P60" evidence="7">
    <location>
        <begin position="143"/>
        <end position="259"/>
    </location>
</feature>
<evidence type="ECO:0000313" key="8">
    <source>
        <dbReference type="EMBL" id="OZG50233.1"/>
    </source>
</evidence>
<dbReference type="GO" id="GO:0008234">
    <property type="term" value="F:cysteine-type peptidase activity"/>
    <property type="evidence" value="ECO:0007669"/>
    <property type="project" value="UniProtKB-KW"/>
</dbReference>
<evidence type="ECO:0000313" key="9">
    <source>
        <dbReference type="Proteomes" id="UP000216004"/>
    </source>
</evidence>
<dbReference type="InterPro" id="IPR051202">
    <property type="entry name" value="Peptidase_C40"/>
</dbReference>
<evidence type="ECO:0000256" key="3">
    <source>
        <dbReference type="ARBA" id="ARBA00022801"/>
    </source>
</evidence>
<dbReference type="InterPro" id="IPR000064">
    <property type="entry name" value="NLP_P60_dom"/>
</dbReference>